<dbReference type="EMBL" id="JACXAH010000008">
    <property type="protein sequence ID" value="MBD1372211.1"/>
    <property type="molecule type" value="Genomic_DNA"/>
</dbReference>
<dbReference type="PANTHER" id="PTHR21666:SF270">
    <property type="entry name" value="MUREIN HYDROLASE ACTIVATOR ENVC"/>
    <property type="match status" value="1"/>
</dbReference>
<dbReference type="Gene3D" id="6.10.250.3150">
    <property type="match status" value="1"/>
</dbReference>
<dbReference type="CDD" id="cd12797">
    <property type="entry name" value="M23_peptidase"/>
    <property type="match status" value="1"/>
</dbReference>
<dbReference type="Gene3D" id="2.70.70.10">
    <property type="entry name" value="Glucose Permease (Domain IIA)"/>
    <property type="match status" value="1"/>
</dbReference>
<feature type="chain" id="PRO_5039019933" evidence="3">
    <location>
        <begin position="27"/>
        <end position="386"/>
    </location>
</feature>
<dbReference type="Pfam" id="PF24568">
    <property type="entry name" value="CC_PcsB"/>
    <property type="match status" value="1"/>
</dbReference>
<dbReference type="Proteomes" id="UP000661691">
    <property type="component" value="Unassembled WGS sequence"/>
</dbReference>
<keyword evidence="1 3" id="KW-0732">Signal</keyword>
<dbReference type="InterPro" id="IPR016047">
    <property type="entry name" value="M23ase_b-sheet_dom"/>
</dbReference>
<dbReference type="GO" id="GO:0004222">
    <property type="term" value="F:metalloendopeptidase activity"/>
    <property type="evidence" value="ECO:0007669"/>
    <property type="project" value="TreeGrafter"/>
</dbReference>
<evidence type="ECO:0000313" key="7">
    <source>
        <dbReference type="Proteomes" id="UP000661691"/>
    </source>
</evidence>
<dbReference type="SUPFAM" id="SSF51261">
    <property type="entry name" value="Duplicated hybrid motif"/>
    <property type="match status" value="1"/>
</dbReference>
<accession>A0A926RX57</accession>
<evidence type="ECO:0000313" key="6">
    <source>
        <dbReference type="EMBL" id="MBD1372211.1"/>
    </source>
</evidence>
<evidence type="ECO:0000259" key="5">
    <source>
        <dbReference type="Pfam" id="PF24568"/>
    </source>
</evidence>
<dbReference type="PANTHER" id="PTHR21666">
    <property type="entry name" value="PEPTIDASE-RELATED"/>
    <property type="match status" value="1"/>
</dbReference>
<evidence type="ECO:0000259" key="4">
    <source>
        <dbReference type="Pfam" id="PF01551"/>
    </source>
</evidence>
<feature type="signal peptide" evidence="3">
    <location>
        <begin position="1"/>
        <end position="26"/>
    </location>
</feature>
<dbReference type="InterPro" id="IPR050570">
    <property type="entry name" value="Cell_wall_metabolism_enzyme"/>
</dbReference>
<dbReference type="Pfam" id="PF01551">
    <property type="entry name" value="Peptidase_M23"/>
    <property type="match status" value="1"/>
</dbReference>
<dbReference type="InterPro" id="IPR057309">
    <property type="entry name" value="PcsB_CC"/>
</dbReference>
<name>A0A926RX57_9BACL</name>
<feature type="domain" description="Peptidoglycan hydrolase PcsB coiled-coil" evidence="5">
    <location>
        <begin position="95"/>
        <end position="167"/>
    </location>
</feature>
<evidence type="ECO:0000256" key="3">
    <source>
        <dbReference type="SAM" id="SignalP"/>
    </source>
</evidence>
<keyword evidence="7" id="KW-1185">Reference proteome</keyword>
<proteinExistence type="predicted"/>
<keyword evidence="2" id="KW-0175">Coiled coil</keyword>
<organism evidence="6 7">
    <name type="scientific">Polycladospora coralii</name>
    <dbReference type="NCBI Taxonomy" id="2771432"/>
    <lineage>
        <taxon>Bacteria</taxon>
        <taxon>Bacillati</taxon>
        <taxon>Bacillota</taxon>
        <taxon>Bacilli</taxon>
        <taxon>Bacillales</taxon>
        <taxon>Thermoactinomycetaceae</taxon>
        <taxon>Polycladospora</taxon>
    </lineage>
</organism>
<dbReference type="RefSeq" id="WP_191141898.1">
    <property type="nucleotide sequence ID" value="NZ_JACXAH010000008.1"/>
</dbReference>
<dbReference type="AlphaFoldDB" id="A0A926RX57"/>
<dbReference type="InterPro" id="IPR011055">
    <property type="entry name" value="Dup_hybrid_motif"/>
</dbReference>
<sequence>MKKKVLVGMISLSLVFALFPHRLSLAETDSEIKKQQEEIKERNDEIQELEKKQKETEEKEKDTLANIRELNSKLNTYDVQIYQLQKEVGTGEKQIEEIEREMKGRKKQLENRIREIYLKGDLYYFELLADSSSVSNFLDRYNLVKKLIRHDKRVMENYKQTKNELDEAQKKLWDDLTTLEQKKDHAQTIYKNLQVELKKIEKTSTQLVTDKQELEEVNEKQKEEVEALIAKATKEAREREIEQETKGQAPVDVYKGGKFTWPVAGASLTSPFGNRYHPIAKKYKMHTGIDIGAASGTPMKAVAPGEVIEARPSNGYGYIIVIYHGDGLSSFYAHMYAQTVKVKVGQKVKQGEVIAAVGSNGYSTGPHLHFEVHKDGKKVDPMPYFE</sequence>
<feature type="coiled-coil region" evidence="2">
    <location>
        <begin position="25"/>
        <end position="119"/>
    </location>
</feature>
<reference evidence="6" key="1">
    <citation type="submission" date="2020-09" db="EMBL/GenBank/DDBJ databases">
        <title>A novel bacterium of genus Hazenella, isolated from South China Sea.</title>
        <authorList>
            <person name="Huang H."/>
            <person name="Mo K."/>
            <person name="Hu Y."/>
        </authorList>
    </citation>
    <scope>NUCLEOTIDE SEQUENCE</scope>
    <source>
        <strain evidence="6">IB182357</strain>
    </source>
</reference>
<evidence type="ECO:0000256" key="2">
    <source>
        <dbReference type="SAM" id="Coils"/>
    </source>
</evidence>
<protein>
    <submittedName>
        <fullName evidence="6">Peptidoglycan DD-metalloendopeptidase family protein</fullName>
    </submittedName>
</protein>
<feature type="domain" description="M23ase beta-sheet core" evidence="4">
    <location>
        <begin position="284"/>
        <end position="381"/>
    </location>
</feature>
<evidence type="ECO:0000256" key="1">
    <source>
        <dbReference type="ARBA" id="ARBA00022729"/>
    </source>
</evidence>
<gene>
    <name evidence="6" type="ORF">IC620_07520</name>
</gene>
<comment type="caution">
    <text evidence="6">The sequence shown here is derived from an EMBL/GenBank/DDBJ whole genome shotgun (WGS) entry which is preliminary data.</text>
</comment>
<feature type="coiled-coil region" evidence="2">
    <location>
        <begin position="151"/>
        <end position="242"/>
    </location>
</feature>